<comment type="caution">
    <text evidence="3">The sequence shown here is derived from an EMBL/GenBank/DDBJ whole genome shotgun (WGS) entry which is preliminary data.</text>
</comment>
<keyword evidence="4" id="KW-1185">Reference proteome</keyword>
<name>A0AAV5IV58_9ROSI</name>
<proteinExistence type="predicted"/>
<dbReference type="AlphaFoldDB" id="A0AAV5IV58"/>
<dbReference type="EMBL" id="BPVZ01000018">
    <property type="protein sequence ID" value="GKV02124.1"/>
    <property type="molecule type" value="Genomic_DNA"/>
</dbReference>
<feature type="region of interest" description="Disordered" evidence="1">
    <location>
        <begin position="54"/>
        <end position="93"/>
    </location>
</feature>
<accession>A0AAV5IV58</accession>
<evidence type="ECO:0000313" key="3">
    <source>
        <dbReference type="EMBL" id="GKV02124.1"/>
    </source>
</evidence>
<gene>
    <name evidence="3" type="ORF">SLEP1_g14598</name>
</gene>
<keyword evidence="2" id="KW-0732">Signal</keyword>
<feature type="chain" id="PRO_5043786520" evidence="2">
    <location>
        <begin position="30"/>
        <end position="93"/>
    </location>
</feature>
<protein>
    <submittedName>
        <fullName evidence="3">Uncharacterized protein</fullName>
    </submittedName>
</protein>
<reference evidence="3 4" key="1">
    <citation type="journal article" date="2021" name="Commun. Biol.">
        <title>The genome of Shorea leprosula (Dipterocarpaceae) highlights the ecological relevance of drought in aseasonal tropical rainforests.</title>
        <authorList>
            <person name="Ng K.K.S."/>
            <person name="Kobayashi M.J."/>
            <person name="Fawcett J.A."/>
            <person name="Hatakeyama M."/>
            <person name="Paape T."/>
            <person name="Ng C.H."/>
            <person name="Ang C.C."/>
            <person name="Tnah L.H."/>
            <person name="Lee C.T."/>
            <person name="Nishiyama T."/>
            <person name="Sese J."/>
            <person name="O'Brien M.J."/>
            <person name="Copetti D."/>
            <person name="Mohd Noor M.I."/>
            <person name="Ong R.C."/>
            <person name="Putra M."/>
            <person name="Sireger I.Z."/>
            <person name="Indrioko S."/>
            <person name="Kosugi Y."/>
            <person name="Izuno A."/>
            <person name="Isagi Y."/>
            <person name="Lee S.L."/>
            <person name="Shimizu K.K."/>
        </authorList>
    </citation>
    <scope>NUCLEOTIDE SEQUENCE [LARGE SCALE GENOMIC DNA]</scope>
    <source>
        <strain evidence="3">214</strain>
    </source>
</reference>
<evidence type="ECO:0000313" key="4">
    <source>
        <dbReference type="Proteomes" id="UP001054252"/>
    </source>
</evidence>
<evidence type="ECO:0000256" key="1">
    <source>
        <dbReference type="SAM" id="MobiDB-lite"/>
    </source>
</evidence>
<organism evidence="3 4">
    <name type="scientific">Rubroshorea leprosula</name>
    <dbReference type="NCBI Taxonomy" id="152421"/>
    <lineage>
        <taxon>Eukaryota</taxon>
        <taxon>Viridiplantae</taxon>
        <taxon>Streptophyta</taxon>
        <taxon>Embryophyta</taxon>
        <taxon>Tracheophyta</taxon>
        <taxon>Spermatophyta</taxon>
        <taxon>Magnoliopsida</taxon>
        <taxon>eudicotyledons</taxon>
        <taxon>Gunneridae</taxon>
        <taxon>Pentapetalae</taxon>
        <taxon>rosids</taxon>
        <taxon>malvids</taxon>
        <taxon>Malvales</taxon>
        <taxon>Dipterocarpaceae</taxon>
        <taxon>Rubroshorea</taxon>
    </lineage>
</organism>
<sequence>MASRFITFSTILIIIFLFALIVHVPSSEARKIKVLSMERMRGVSFLKDGLVQSDLPKGTTRPSGPSHSGRHAMATGDRIDRILGSVPSPGVGH</sequence>
<dbReference type="Proteomes" id="UP001054252">
    <property type="component" value="Unassembled WGS sequence"/>
</dbReference>
<feature type="signal peptide" evidence="2">
    <location>
        <begin position="1"/>
        <end position="29"/>
    </location>
</feature>
<evidence type="ECO:0000256" key="2">
    <source>
        <dbReference type="SAM" id="SignalP"/>
    </source>
</evidence>